<dbReference type="EMBL" id="GELH01000411">
    <property type="protein sequence ID" value="JAS03861.1"/>
    <property type="molecule type" value="Transcribed_RNA"/>
</dbReference>
<evidence type="ECO:0000313" key="1">
    <source>
        <dbReference type="EMBL" id="JAS03860.1"/>
    </source>
</evidence>
<reference evidence="1" key="1">
    <citation type="submission" date="2016-03" db="EMBL/GenBank/DDBJ databases">
        <authorList>
            <person name="Ploux O."/>
        </authorList>
    </citation>
    <scope>NUCLEOTIDE SEQUENCE</scope>
    <source>
        <tissue evidence="1">Mantle</tissue>
    </source>
</reference>
<sequence length="102" mass="11376">MIVTFWDSKVRRVSVSGEVSTLIDTSPFRPYGVCLTDNEDVVVCMTGQDKKNNHIAVYSPDAGRKLRVIRGMDDQGKQQITNPYRVVSNGKDLCVVNSNPIM</sequence>
<protein>
    <submittedName>
        <fullName evidence="1">Uncharacterized protein</fullName>
    </submittedName>
</protein>
<proteinExistence type="predicted"/>
<dbReference type="AlphaFoldDB" id="A0A194AMQ9"/>
<accession>A0A194AMQ9</accession>
<organism evidence="1">
    <name type="scientific">Pinctada fucata</name>
    <name type="common">Akoya pearl oyster</name>
    <name type="synonym">Pinctada imbricata fucata</name>
    <dbReference type="NCBI Taxonomy" id="50426"/>
    <lineage>
        <taxon>Eukaryota</taxon>
        <taxon>Metazoa</taxon>
        <taxon>Spiralia</taxon>
        <taxon>Lophotrochozoa</taxon>
        <taxon>Mollusca</taxon>
        <taxon>Bivalvia</taxon>
        <taxon>Autobranchia</taxon>
        <taxon>Pteriomorphia</taxon>
        <taxon>Pterioida</taxon>
        <taxon>Pterioidea</taxon>
        <taxon>Pteriidae</taxon>
        <taxon>Pinctada</taxon>
    </lineage>
</organism>
<dbReference type="EMBL" id="GELH01000412">
    <property type="protein sequence ID" value="JAS03860.1"/>
    <property type="molecule type" value="Transcribed_RNA"/>
</dbReference>
<name>A0A194AMQ9_PINFU</name>
<dbReference type="SUPFAM" id="SSF63829">
    <property type="entry name" value="Calcium-dependent phosphotriesterase"/>
    <property type="match status" value="1"/>
</dbReference>